<keyword evidence="2" id="KW-1003">Cell membrane</keyword>
<dbReference type="EMBL" id="CP089291">
    <property type="protein sequence ID" value="UOF92891.1"/>
    <property type="molecule type" value="Genomic_DNA"/>
</dbReference>
<evidence type="ECO:0000313" key="8">
    <source>
        <dbReference type="EMBL" id="UOF92891.1"/>
    </source>
</evidence>
<feature type="transmembrane region" description="Helical" evidence="7">
    <location>
        <begin position="16"/>
        <end position="34"/>
    </location>
</feature>
<evidence type="ECO:0000256" key="6">
    <source>
        <dbReference type="SAM" id="MobiDB-lite"/>
    </source>
</evidence>
<sequence length="242" mass="27233">MKYSSCSFVITAKKNLVGMLFGILYTFVPVYVFAAPQTVQGFYHKDTAGSQTNDITGQTAATSGWITAFQTILALLILVAIIYFGLKLLNRNMSRQRSSLVVQVLAQQPLTTSRSIHLVEIAGQLYVLGVGESVTCLDKITDESTIRNIIEKVNQTQEPVNSFQNLGSWLSPYKKQLATLVRRKRQRFNDPNTDAESIEASNFQEALERQLESLRTVRESLEMDRQISENDHDHQKENRGNG</sequence>
<keyword evidence="8" id="KW-0966">Cell projection</keyword>
<reference evidence="8" key="1">
    <citation type="submission" date="2021-12" db="EMBL/GenBank/DDBJ databases">
        <title>Alicyclobacillaceae gen. nov., sp. nov., isolated from chalcocite enrichment system.</title>
        <authorList>
            <person name="Jiang Z."/>
        </authorList>
    </citation>
    <scope>NUCLEOTIDE SEQUENCE</scope>
    <source>
        <strain evidence="8">MYW30-H2</strain>
    </source>
</reference>
<proteinExistence type="predicted"/>
<keyword evidence="3 7" id="KW-0812">Transmembrane</keyword>
<gene>
    <name evidence="8" type="ORF">LSG31_15870</name>
</gene>
<keyword evidence="9" id="KW-1185">Reference proteome</keyword>
<dbReference type="RefSeq" id="WP_347439533.1">
    <property type="nucleotide sequence ID" value="NZ_CP089291.1"/>
</dbReference>
<keyword evidence="5 7" id="KW-0472">Membrane</keyword>
<dbReference type="Pfam" id="PF04347">
    <property type="entry name" value="FliO"/>
    <property type="match status" value="1"/>
</dbReference>
<evidence type="ECO:0000256" key="5">
    <source>
        <dbReference type="ARBA" id="ARBA00023136"/>
    </source>
</evidence>
<accession>A0ABY4CQW5</accession>
<evidence type="ECO:0000256" key="1">
    <source>
        <dbReference type="ARBA" id="ARBA00004236"/>
    </source>
</evidence>
<keyword evidence="8" id="KW-0969">Cilium</keyword>
<evidence type="ECO:0000256" key="7">
    <source>
        <dbReference type="SAM" id="Phobius"/>
    </source>
</evidence>
<evidence type="ECO:0000256" key="2">
    <source>
        <dbReference type="ARBA" id="ARBA00022475"/>
    </source>
</evidence>
<feature type="region of interest" description="Disordered" evidence="6">
    <location>
        <begin position="218"/>
        <end position="242"/>
    </location>
</feature>
<keyword evidence="4 7" id="KW-1133">Transmembrane helix</keyword>
<name>A0ABY4CQW5_9BACL</name>
<feature type="transmembrane region" description="Helical" evidence="7">
    <location>
        <begin position="65"/>
        <end position="86"/>
    </location>
</feature>
<dbReference type="InterPro" id="IPR022781">
    <property type="entry name" value="Flagellar_biosynth_FliO"/>
</dbReference>
<evidence type="ECO:0000256" key="3">
    <source>
        <dbReference type="ARBA" id="ARBA00022692"/>
    </source>
</evidence>
<keyword evidence="8" id="KW-0282">Flagellum</keyword>
<evidence type="ECO:0000313" key="9">
    <source>
        <dbReference type="Proteomes" id="UP000830167"/>
    </source>
</evidence>
<comment type="subcellular location">
    <subcellularLocation>
        <location evidence="1">Cell membrane</location>
    </subcellularLocation>
</comment>
<protein>
    <submittedName>
        <fullName evidence="8">Flagellar biosynthetic protein FliO</fullName>
    </submittedName>
</protein>
<evidence type="ECO:0000256" key="4">
    <source>
        <dbReference type="ARBA" id="ARBA00022989"/>
    </source>
</evidence>
<dbReference type="Proteomes" id="UP000830167">
    <property type="component" value="Chromosome"/>
</dbReference>
<organism evidence="8 9">
    <name type="scientific">Fodinisporobacter ferrooxydans</name>
    <dbReference type="NCBI Taxonomy" id="2901836"/>
    <lineage>
        <taxon>Bacteria</taxon>
        <taxon>Bacillati</taxon>
        <taxon>Bacillota</taxon>
        <taxon>Bacilli</taxon>
        <taxon>Bacillales</taxon>
        <taxon>Alicyclobacillaceae</taxon>
        <taxon>Fodinisporobacter</taxon>
    </lineage>
</organism>